<dbReference type="Proteomes" id="UP000198287">
    <property type="component" value="Unassembled WGS sequence"/>
</dbReference>
<dbReference type="AlphaFoldDB" id="A0A226EDS7"/>
<feature type="region of interest" description="Disordered" evidence="1">
    <location>
        <begin position="888"/>
        <end position="939"/>
    </location>
</feature>
<gene>
    <name evidence="2" type="ORF">Fcan01_11312</name>
</gene>
<dbReference type="Gene3D" id="3.40.395.10">
    <property type="entry name" value="Adenoviral Proteinase, Chain A"/>
    <property type="match status" value="1"/>
</dbReference>
<dbReference type="InterPro" id="IPR038765">
    <property type="entry name" value="Papain-like_cys_pep_sf"/>
</dbReference>
<reference evidence="2 3" key="1">
    <citation type="submission" date="2015-12" db="EMBL/GenBank/DDBJ databases">
        <title>The genome of Folsomia candida.</title>
        <authorList>
            <person name="Faddeeva A."/>
            <person name="Derks M.F."/>
            <person name="Anvar Y."/>
            <person name="Smit S."/>
            <person name="Van Straalen N."/>
            <person name="Roelofs D."/>
        </authorList>
    </citation>
    <scope>NUCLEOTIDE SEQUENCE [LARGE SCALE GENOMIC DNA]</scope>
    <source>
        <strain evidence="2 3">VU population</strain>
        <tissue evidence="2">Whole body</tissue>
    </source>
</reference>
<feature type="region of interest" description="Disordered" evidence="1">
    <location>
        <begin position="99"/>
        <end position="121"/>
    </location>
</feature>
<protein>
    <submittedName>
        <fullName evidence="2">Uncharacterized protein</fullName>
    </submittedName>
</protein>
<organism evidence="2 3">
    <name type="scientific">Folsomia candida</name>
    <name type="common">Springtail</name>
    <dbReference type="NCBI Taxonomy" id="158441"/>
    <lineage>
        <taxon>Eukaryota</taxon>
        <taxon>Metazoa</taxon>
        <taxon>Ecdysozoa</taxon>
        <taxon>Arthropoda</taxon>
        <taxon>Hexapoda</taxon>
        <taxon>Collembola</taxon>
        <taxon>Entomobryomorpha</taxon>
        <taxon>Isotomoidea</taxon>
        <taxon>Isotomidae</taxon>
        <taxon>Proisotominae</taxon>
        <taxon>Folsomia</taxon>
    </lineage>
</organism>
<comment type="caution">
    <text evidence="2">The sequence shown here is derived from an EMBL/GenBank/DDBJ whole genome shotgun (WGS) entry which is preliminary data.</text>
</comment>
<sequence length="1195" mass="136210">MCEKDVDEFCKTRQLRLNHMVDSNVRRRLIRLSHLLESICRSKDAIGIVKDVEALRKIDPLNGKITPSDFKKFLGQLNDEIYTSFIKYFFDKRDDVDEDISDSSASGDPNDSSRMVERKGQIPGLRAKDQFMVLDDLPPEKICSSSNICSGTTMSMTPDRFAEVEELEDGTTSASSSPIYTGTTISMTPASPFHKENTNFGFSGLDGRGVKRETDNFWNFKNQGEESEYESHEVGVESNPSCHLQDNNPITPLELCQIKGIDPSLLDYKLPKNVTLFIPRTEWSKFYDADRGIPINNYGQLIHDALQEQHGIPCSFIARGKTAISARNSKFCASFRGVCGSSRYHQEDPDVCKQDLQHKTALSSKISEYSKLQHLQFLHKNLPTRSLAVSRKIKSEGNLQGGHRGKNMVVALHDVEQKLKLNTRFQDARFPDLSGFIKSNVVSPHRMTLFYSPAQLRFAKGCDEIYFDATGKIVPGEVIDETTGEIKQLLLHSAVAKLSKSKNVPAIPIMEALSTKGDVPAIANFLLQLVADVRKYKLSWQPRLFVVDMCLAYLHASVLALNKESLAVYINRIYDYLIGDYPKIAVPKTVIFVCSNHLMHAVSRYLHKKAVNKSTIKMAMFGFAQLVELYQKEDFENICTSLICLFEDKYLPPAISQMYVDKLSGKMLAPDSRVEDYEMCVHDDEAMQQMFPSPDPQLQREKSKFFLYFRNRREKLRAQRMSVMQDGQESVVNKFYSATVIQTFERWITYYPFWGKVGFTLTGDIPEETITTASCESYFKDQKHSFHTTKQFKPDFIEEHALIVANMLDRALLLNGLKSIKSNKTKLSIKNYENEESTVVPQAQQKAGSLEYSTAKWKRRSRNSTPSYKTIIHTSKQNMRQIRSGSPFEHEFKSNTDHKSEISKSSEFTSGIHQKSVSCPVKPTSSITGPINGPQSNTRKIKDRAKNIEGQHQNDGTIRSDSTREIVDLTQTEDELPMMDPLKISSREWVLETEALVVFDETTFGFSGVESEILSLKFNTFVTSGIAMSYAYRLMLEFVPNYQTQKKIKLVSSDLIYHTNQNELPGCVPIFNQNPDFLPDESSFDKDDGKIYTIIFFRQHAFLVEIDFDSVTINFLDSLETYTDALERTAIFNALEAVLERKYSLDSWTEVNKKSVQQYYNDCVIFSLMNMRMRLLGLDLDQLWDSQDSGWMNQV</sequence>
<accession>A0A226EDS7</accession>
<dbReference type="EMBL" id="LNIX01000005">
    <property type="protein sequence ID" value="OXA54826.1"/>
    <property type="molecule type" value="Genomic_DNA"/>
</dbReference>
<feature type="compositionally biased region" description="Polar residues" evidence="1">
    <location>
        <begin position="905"/>
        <end position="938"/>
    </location>
</feature>
<feature type="compositionally biased region" description="Basic and acidic residues" evidence="1">
    <location>
        <begin position="888"/>
        <end position="904"/>
    </location>
</feature>
<keyword evidence="3" id="KW-1185">Reference proteome</keyword>
<evidence type="ECO:0000313" key="2">
    <source>
        <dbReference type="EMBL" id="OXA54826.1"/>
    </source>
</evidence>
<dbReference type="SUPFAM" id="SSF54001">
    <property type="entry name" value="Cysteine proteinases"/>
    <property type="match status" value="1"/>
</dbReference>
<feature type="compositionally biased region" description="Polar residues" evidence="1">
    <location>
        <begin position="102"/>
        <end position="113"/>
    </location>
</feature>
<name>A0A226EDS7_FOLCA</name>
<dbReference type="STRING" id="158441.A0A226EDS7"/>
<evidence type="ECO:0000313" key="3">
    <source>
        <dbReference type="Proteomes" id="UP000198287"/>
    </source>
</evidence>
<proteinExistence type="predicted"/>
<evidence type="ECO:0000256" key="1">
    <source>
        <dbReference type="SAM" id="MobiDB-lite"/>
    </source>
</evidence>